<feature type="site" description="Participates in a stacking interaction with the thymidine ring of dTDP-4-oxo-6-deoxyglucose" evidence="6">
    <location>
        <position position="157"/>
    </location>
</feature>
<dbReference type="InterPro" id="IPR000888">
    <property type="entry name" value="RmlC-like"/>
</dbReference>
<dbReference type="Proteomes" id="UP000184395">
    <property type="component" value="Unassembled WGS sequence"/>
</dbReference>
<gene>
    <name evidence="8" type="ORF">SAMN05192548_1010163</name>
</gene>
<dbReference type="InterPro" id="IPR011051">
    <property type="entry name" value="RmlC_Cupin_sf"/>
</dbReference>
<evidence type="ECO:0000256" key="3">
    <source>
        <dbReference type="ARBA" id="ARBA00012098"/>
    </source>
</evidence>
<comment type="catalytic activity">
    <reaction evidence="1 7">
        <text>dTDP-4-dehydro-6-deoxy-alpha-D-glucose = dTDP-4-dehydro-beta-L-rhamnose</text>
        <dbReference type="Rhea" id="RHEA:16969"/>
        <dbReference type="ChEBI" id="CHEBI:57649"/>
        <dbReference type="ChEBI" id="CHEBI:62830"/>
        <dbReference type="EC" id="5.1.3.13"/>
    </reaction>
</comment>
<evidence type="ECO:0000313" key="9">
    <source>
        <dbReference type="Proteomes" id="UP000184395"/>
    </source>
</evidence>
<comment type="pathway">
    <text evidence="7">Carbohydrate biosynthesis; dTDP-L-rhamnose biosynthesis.</text>
</comment>
<dbReference type="Pfam" id="PF00908">
    <property type="entry name" value="dTDP_sugar_isom"/>
    <property type="match status" value="1"/>
</dbReference>
<organism evidence="8 9">
    <name type="scientific">Paraburkholderia terricola</name>
    <dbReference type="NCBI Taxonomy" id="169427"/>
    <lineage>
        <taxon>Bacteria</taxon>
        <taxon>Pseudomonadati</taxon>
        <taxon>Pseudomonadota</taxon>
        <taxon>Betaproteobacteria</taxon>
        <taxon>Burkholderiales</taxon>
        <taxon>Burkholderiaceae</taxon>
        <taxon>Paraburkholderia</taxon>
    </lineage>
</organism>
<dbReference type="InterPro" id="IPR014710">
    <property type="entry name" value="RmlC-like_jellyroll"/>
</dbReference>
<dbReference type="UniPathway" id="UPA00124"/>
<name>A0A1M6NME1_9BURK</name>
<dbReference type="GO" id="GO:0019305">
    <property type="term" value="P:dTDP-rhamnose biosynthetic process"/>
    <property type="evidence" value="ECO:0007669"/>
    <property type="project" value="UniProtKB-UniRule"/>
</dbReference>
<evidence type="ECO:0000256" key="4">
    <source>
        <dbReference type="ARBA" id="ARBA00019595"/>
    </source>
</evidence>
<evidence type="ECO:0000256" key="6">
    <source>
        <dbReference type="PIRSR" id="PIRSR600888-3"/>
    </source>
</evidence>
<dbReference type="GO" id="GO:0000271">
    <property type="term" value="P:polysaccharide biosynthetic process"/>
    <property type="evidence" value="ECO:0007669"/>
    <property type="project" value="TreeGrafter"/>
</dbReference>
<accession>A0A1M6NME1</accession>
<dbReference type="Gene3D" id="2.60.120.10">
    <property type="entry name" value="Jelly Rolls"/>
    <property type="match status" value="1"/>
</dbReference>
<protein>
    <recommendedName>
        <fullName evidence="4 7">dTDP-4-dehydrorhamnose 3,5-epimerase</fullName>
        <ecNumber evidence="3 7">5.1.3.13</ecNumber>
    </recommendedName>
    <alternativeName>
        <fullName evidence="7">Thymidine diphospho-4-keto-rhamnose 3,5-epimerase</fullName>
    </alternativeName>
</protein>
<proteinExistence type="inferred from homology"/>
<dbReference type="GO" id="GO:0005829">
    <property type="term" value="C:cytosol"/>
    <property type="evidence" value="ECO:0007669"/>
    <property type="project" value="TreeGrafter"/>
</dbReference>
<dbReference type="EC" id="5.1.3.13" evidence="3 7"/>
<evidence type="ECO:0000256" key="7">
    <source>
        <dbReference type="RuleBase" id="RU364069"/>
    </source>
</evidence>
<comment type="function">
    <text evidence="2 7">Catalyzes the epimerization of the C3' and C5'positions of dTDP-6-deoxy-D-xylo-4-hexulose, forming dTDP-6-deoxy-L-lyxo-4-hexulose.</text>
</comment>
<comment type="similarity">
    <text evidence="7">Belongs to the dTDP-4-dehydrorhamnose 3,5-epimerase family.</text>
</comment>
<comment type="subunit">
    <text evidence="7">Homodimer.</text>
</comment>
<dbReference type="PANTHER" id="PTHR21047:SF2">
    <property type="entry name" value="THYMIDINE DIPHOSPHO-4-KETO-RHAMNOSE 3,5-EPIMERASE"/>
    <property type="match status" value="1"/>
</dbReference>
<reference evidence="8 9" key="1">
    <citation type="submission" date="2016-11" db="EMBL/GenBank/DDBJ databases">
        <authorList>
            <person name="Jaros S."/>
            <person name="Januszkiewicz K."/>
            <person name="Wedrychowicz H."/>
        </authorList>
    </citation>
    <scope>NUCLEOTIDE SEQUENCE [LARGE SCALE GENOMIC DNA]</scope>
    <source>
        <strain evidence="8 9">LMG 20594</strain>
    </source>
</reference>
<dbReference type="EMBL" id="FRAB01000010">
    <property type="protein sequence ID" value="SHJ96917.1"/>
    <property type="molecule type" value="Genomic_DNA"/>
</dbReference>
<dbReference type="PANTHER" id="PTHR21047">
    <property type="entry name" value="DTDP-6-DEOXY-D-GLUCOSE-3,5 EPIMERASE"/>
    <property type="match status" value="1"/>
</dbReference>
<dbReference type="AlphaFoldDB" id="A0A1M6NME1"/>
<dbReference type="GO" id="GO:0008830">
    <property type="term" value="F:dTDP-4-dehydrorhamnose 3,5-epimerase activity"/>
    <property type="evidence" value="ECO:0007669"/>
    <property type="project" value="UniProtKB-UniRule"/>
</dbReference>
<evidence type="ECO:0000313" key="8">
    <source>
        <dbReference type="EMBL" id="SHJ96917.1"/>
    </source>
</evidence>
<feature type="active site" description="Proton donor" evidence="5">
    <location>
        <position position="151"/>
    </location>
</feature>
<evidence type="ECO:0000256" key="1">
    <source>
        <dbReference type="ARBA" id="ARBA00001298"/>
    </source>
</evidence>
<sequence length="200" mass="22640">MQDRLWPLSVFTSFYGFAMPINVKHTAIHDVKLIEPKIFGDARGAFFESFNQNEFEEKVARGFRFVQDNHSVSARHVLRGLHYQIQHPQGKLVRVVVGEVFDVAVDLRRWSPTFGRWVGARVSAANGHQLWIPPGFAHGFVVLSDVAEVLYRTTDYYSPDHERTLLWNDPDIGIEWGVDGTPLVAPKDAAGVLFSSAEVY</sequence>
<dbReference type="STRING" id="169427.SAMN05192548_1010163"/>
<keyword evidence="7" id="KW-0413">Isomerase</keyword>
<dbReference type="SUPFAM" id="SSF51182">
    <property type="entry name" value="RmlC-like cupins"/>
    <property type="match status" value="1"/>
</dbReference>
<feature type="active site" description="Proton acceptor" evidence="5">
    <location>
        <position position="82"/>
    </location>
</feature>
<evidence type="ECO:0000256" key="2">
    <source>
        <dbReference type="ARBA" id="ARBA00001997"/>
    </source>
</evidence>
<dbReference type="CDD" id="cd00438">
    <property type="entry name" value="cupin_RmlC"/>
    <property type="match status" value="1"/>
</dbReference>
<dbReference type="NCBIfam" id="TIGR01221">
    <property type="entry name" value="rmlC"/>
    <property type="match status" value="1"/>
</dbReference>
<evidence type="ECO:0000256" key="5">
    <source>
        <dbReference type="PIRSR" id="PIRSR600888-1"/>
    </source>
</evidence>